<dbReference type="AlphaFoldDB" id="A0A0F9FV38"/>
<protein>
    <submittedName>
        <fullName evidence="2">Uncharacterized protein</fullName>
    </submittedName>
</protein>
<keyword evidence="1" id="KW-1133">Transmembrane helix</keyword>
<proteinExistence type="predicted"/>
<evidence type="ECO:0000256" key="1">
    <source>
        <dbReference type="SAM" id="Phobius"/>
    </source>
</evidence>
<sequence length="91" mass="10432">MKRPDDFISQMDPIPKAYIEFLEGVLLRVIQAVLPNVKKFDPADVASVVLFIEQEQKPAPEPTTPWYKTWLAWVAIAVLVGFMLIREYLGE</sequence>
<feature type="transmembrane region" description="Helical" evidence="1">
    <location>
        <begin position="70"/>
        <end position="89"/>
    </location>
</feature>
<keyword evidence="1" id="KW-0472">Membrane</keyword>
<evidence type="ECO:0000313" key="2">
    <source>
        <dbReference type="EMBL" id="KKL90269.1"/>
    </source>
</evidence>
<keyword evidence="1" id="KW-0812">Transmembrane</keyword>
<organism evidence="2">
    <name type="scientific">marine sediment metagenome</name>
    <dbReference type="NCBI Taxonomy" id="412755"/>
    <lineage>
        <taxon>unclassified sequences</taxon>
        <taxon>metagenomes</taxon>
        <taxon>ecological metagenomes</taxon>
    </lineage>
</organism>
<name>A0A0F9FV38_9ZZZZ</name>
<accession>A0A0F9FV38</accession>
<dbReference type="EMBL" id="LAZR01020053">
    <property type="protein sequence ID" value="KKL90269.1"/>
    <property type="molecule type" value="Genomic_DNA"/>
</dbReference>
<reference evidence="2" key="1">
    <citation type="journal article" date="2015" name="Nature">
        <title>Complex archaea that bridge the gap between prokaryotes and eukaryotes.</title>
        <authorList>
            <person name="Spang A."/>
            <person name="Saw J.H."/>
            <person name="Jorgensen S.L."/>
            <person name="Zaremba-Niedzwiedzka K."/>
            <person name="Martijn J."/>
            <person name="Lind A.E."/>
            <person name="van Eijk R."/>
            <person name="Schleper C."/>
            <person name="Guy L."/>
            <person name="Ettema T.J."/>
        </authorList>
    </citation>
    <scope>NUCLEOTIDE SEQUENCE</scope>
</reference>
<gene>
    <name evidence="2" type="ORF">LCGC14_1906380</name>
</gene>
<comment type="caution">
    <text evidence="2">The sequence shown here is derived from an EMBL/GenBank/DDBJ whole genome shotgun (WGS) entry which is preliminary data.</text>
</comment>